<gene>
    <name evidence="1" type="ordered locus">GLX_11840</name>
</gene>
<reference evidence="2" key="1">
    <citation type="journal article" date="2011" name="J. Bacteriol.">
        <title>Complete genome sequence of NBRC 3288, a unique cellulose-nonproducing strain of Gluconacetobacter xylinus isolated from vinegar.</title>
        <authorList>
            <person name="Ogino H."/>
            <person name="Azuma Y."/>
            <person name="Hosoyama A."/>
            <person name="Nakazawa H."/>
            <person name="Matsutani M."/>
            <person name="Hasegawa A."/>
            <person name="Otsuyama K."/>
            <person name="Matsushita K."/>
            <person name="Fujita N."/>
            <person name="Shirai M."/>
        </authorList>
    </citation>
    <scope>NUCLEOTIDE SEQUENCE [LARGE SCALE GENOMIC DNA]</scope>
    <source>
        <strain evidence="2">NBRC 3288 / BCRC 11682 / LMG 1693</strain>
    </source>
</reference>
<evidence type="ECO:0000313" key="2">
    <source>
        <dbReference type="Proteomes" id="UP000009044"/>
    </source>
</evidence>
<dbReference type="AlphaFoldDB" id="G2I649"/>
<dbReference type="KEGG" id="gxy:GLX_11840"/>
<name>G2I649_KOMMN</name>
<dbReference type="EMBL" id="AP012159">
    <property type="protein sequence ID" value="BAK83596.1"/>
    <property type="molecule type" value="Genomic_DNA"/>
</dbReference>
<dbReference type="PATRIC" id="fig|634177.7.peg.1364"/>
<evidence type="ECO:0000313" key="1">
    <source>
        <dbReference type="EMBL" id="BAK83596.1"/>
    </source>
</evidence>
<sequence>MHLTLEAIAHESGATAYPGVSSEEEAVYLDIVGPRDPVVCASRLQRRETLEGSAVELAFSGFHARPGQACLCNPRPCAQRHSA</sequence>
<dbReference type="Proteomes" id="UP000009044">
    <property type="component" value="Chromosome"/>
</dbReference>
<dbReference type="HOGENOM" id="CLU_2538141_0_0_5"/>
<organism evidence="1 2">
    <name type="scientific">Komagataeibacter medellinensis (strain NBRC 3288 / BCRC 11682 / LMG 1693 / Kondo 51)</name>
    <name type="common">Gluconacetobacter medellinensis</name>
    <dbReference type="NCBI Taxonomy" id="634177"/>
    <lineage>
        <taxon>Bacteria</taxon>
        <taxon>Pseudomonadati</taxon>
        <taxon>Pseudomonadota</taxon>
        <taxon>Alphaproteobacteria</taxon>
        <taxon>Acetobacterales</taxon>
        <taxon>Acetobacteraceae</taxon>
        <taxon>Komagataeibacter</taxon>
    </lineage>
</organism>
<proteinExistence type="predicted"/>
<accession>G2I649</accession>
<protein>
    <submittedName>
        <fullName evidence="1">Uncharacterized protein</fullName>
    </submittedName>
</protein>